<gene>
    <name evidence="2" type="ORF">H8695_04120</name>
</gene>
<feature type="transmembrane region" description="Helical" evidence="1">
    <location>
        <begin position="52"/>
        <end position="72"/>
    </location>
</feature>
<dbReference type="Proteomes" id="UP000620366">
    <property type="component" value="Unassembled WGS sequence"/>
</dbReference>
<dbReference type="AlphaFoldDB" id="A0A926HQ19"/>
<keyword evidence="3" id="KW-1185">Reference proteome</keyword>
<organism evidence="2 3">
    <name type="scientific">Feifania hominis</name>
    <dbReference type="NCBI Taxonomy" id="2763660"/>
    <lineage>
        <taxon>Bacteria</taxon>
        <taxon>Bacillati</taxon>
        <taxon>Bacillota</taxon>
        <taxon>Clostridia</taxon>
        <taxon>Eubacteriales</taxon>
        <taxon>Feifaniaceae</taxon>
        <taxon>Feifania</taxon>
    </lineage>
</organism>
<proteinExistence type="predicted"/>
<accession>A0A926HQ19</accession>
<evidence type="ECO:0008006" key="4">
    <source>
        <dbReference type="Google" id="ProtNLM"/>
    </source>
</evidence>
<reference evidence="2" key="1">
    <citation type="submission" date="2020-08" db="EMBL/GenBank/DDBJ databases">
        <title>Genome public.</title>
        <authorList>
            <person name="Liu C."/>
            <person name="Sun Q."/>
        </authorList>
    </citation>
    <scope>NUCLEOTIDE SEQUENCE</scope>
    <source>
        <strain evidence="2">BX7</strain>
    </source>
</reference>
<evidence type="ECO:0000313" key="2">
    <source>
        <dbReference type="EMBL" id="MBC8535877.1"/>
    </source>
</evidence>
<evidence type="ECO:0000256" key="1">
    <source>
        <dbReference type="SAM" id="Phobius"/>
    </source>
</evidence>
<feature type="transmembrane region" description="Helical" evidence="1">
    <location>
        <begin position="27"/>
        <end position="46"/>
    </location>
</feature>
<name>A0A926HQ19_9FIRM</name>
<dbReference type="EMBL" id="JACRSP010000002">
    <property type="protein sequence ID" value="MBC8535877.1"/>
    <property type="molecule type" value="Genomic_DNA"/>
</dbReference>
<evidence type="ECO:0000313" key="3">
    <source>
        <dbReference type="Proteomes" id="UP000620366"/>
    </source>
</evidence>
<keyword evidence="1" id="KW-1133">Transmembrane helix</keyword>
<sequence length="87" mass="9823">MVVLFGISWPTSIVKSWKSRTTRGKSLVFLCCIFTGYICGIVSKITASNITYVFVFYVINLVMVGIDICLYFRNRALDRARAAAESR</sequence>
<keyword evidence="1" id="KW-0812">Transmembrane</keyword>
<protein>
    <recommendedName>
        <fullName evidence="4">PQ loop repeat protein</fullName>
    </recommendedName>
</protein>
<keyword evidence="1" id="KW-0472">Membrane</keyword>
<comment type="caution">
    <text evidence="2">The sequence shown here is derived from an EMBL/GenBank/DDBJ whole genome shotgun (WGS) entry which is preliminary data.</text>
</comment>